<dbReference type="Pfam" id="PF00234">
    <property type="entry name" value="Tryp_alpha_amyl"/>
    <property type="match status" value="1"/>
</dbReference>
<comment type="similarity">
    <text evidence="1">Belongs to the plant LTP family.</text>
</comment>
<dbReference type="InterPro" id="IPR016140">
    <property type="entry name" value="Bifunc_inhib/LTP/seed_store"/>
</dbReference>
<dbReference type="Proteomes" id="UP000236161">
    <property type="component" value="Unassembled WGS sequence"/>
</dbReference>
<dbReference type="CDD" id="cd01960">
    <property type="entry name" value="nsLTP1"/>
    <property type="match status" value="1"/>
</dbReference>
<keyword evidence="5" id="KW-1185">Reference proteome</keyword>
<name>A0A2I0A4U8_9ASPA</name>
<sequence length="117" mass="12023">MPRASAAAMVAIVVVATLTSPPAGEALLTCPEVIGGYFLACLLYLQSGGPIPSACCRGLTNLLAAAQATVDRRAACSCLEMAVRGATEEVLRRAGLLPDRCNLSLPFVISPSTDCSL</sequence>
<protein>
    <recommendedName>
        <fullName evidence="1">Non-specific lipid-transfer protein</fullName>
    </recommendedName>
</protein>
<keyword evidence="2" id="KW-0732">Signal</keyword>
<dbReference type="SMART" id="SM00499">
    <property type="entry name" value="AAI"/>
    <property type="match status" value="1"/>
</dbReference>
<proteinExistence type="inferred from homology"/>
<dbReference type="OrthoDB" id="1890443at2759"/>
<evidence type="ECO:0000313" key="5">
    <source>
        <dbReference type="Proteomes" id="UP000236161"/>
    </source>
</evidence>
<feature type="domain" description="Bifunctional inhibitor/plant lipid transfer protein/seed storage helical" evidence="3">
    <location>
        <begin position="30"/>
        <end position="115"/>
    </location>
</feature>
<dbReference type="AlphaFoldDB" id="A0A2I0A4U8"/>
<reference evidence="4 5" key="1">
    <citation type="journal article" date="2017" name="Nature">
        <title>The Apostasia genome and the evolution of orchids.</title>
        <authorList>
            <person name="Zhang G.Q."/>
            <person name="Liu K.W."/>
            <person name="Li Z."/>
            <person name="Lohaus R."/>
            <person name="Hsiao Y.Y."/>
            <person name="Niu S.C."/>
            <person name="Wang J.Y."/>
            <person name="Lin Y.C."/>
            <person name="Xu Q."/>
            <person name="Chen L.J."/>
            <person name="Yoshida K."/>
            <person name="Fujiwara S."/>
            <person name="Wang Z.W."/>
            <person name="Zhang Y.Q."/>
            <person name="Mitsuda N."/>
            <person name="Wang M."/>
            <person name="Liu G.H."/>
            <person name="Pecoraro L."/>
            <person name="Huang H.X."/>
            <person name="Xiao X.J."/>
            <person name="Lin M."/>
            <person name="Wu X.Y."/>
            <person name="Wu W.L."/>
            <person name="Chen Y.Y."/>
            <person name="Chang S.B."/>
            <person name="Sakamoto S."/>
            <person name="Ohme-Takagi M."/>
            <person name="Yagi M."/>
            <person name="Zeng S.J."/>
            <person name="Shen C.Y."/>
            <person name="Yeh C.M."/>
            <person name="Luo Y.B."/>
            <person name="Tsai W.C."/>
            <person name="Van de Peer Y."/>
            <person name="Liu Z.J."/>
        </authorList>
    </citation>
    <scope>NUCLEOTIDE SEQUENCE [LARGE SCALE GENOMIC DNA]</scope>
    <source>
        <strain evidence="5">cv. Shenzhen</strain>
        <tissue evidence="4">Stem</tissue>
    </source>
</reference>
<comment type="function">
    <text evidence="1">Plant non-specific lipid-transfer proteins transfer phospholipids as well as galactolipids across membranes. May play a role in wax or cutin deposition in the cell walls of expanding epidermal cells and certain secretory tissues.</text>
</comment>
<accession>A0A2I0A4U8</accession>
<dbReference type="PANTHER" id="PTHR33076">
    <property type="entry name" value="NON-SPECIFIC LIPID-TRANSFER PROTEIN 2-RELATED"/>
    <property type="match status" value="1"/>
</dbReference>
<keyword evidence="1" id="KW-0446">Lipid-binding</keyword>
<keyword evidence="1" id="KW-0813">Transport</keyword>
<organism evidence="4 5">
    <name type="scientific">Apostasia shenzhenica</name>
    <dbReference type="NCBI Taxonomy" id="1088818"/>
    <lineage>
        <taxon>Eukaryota</taxon>
        <taxon>Viridiplantae</taxon>
        <taxon>Streptophyta</taxon>
        <taxon>Embryophyta</taxon>
        <taxon>Tracheophyta</taxon>
        <taxon>Spermatophyta</taxon>
        <taxon>Magnoliopsida</taxon>
        <taxon>Liliopsida</taxon>
        <taxon>Asparagales</taxon>
        <taxon>Orchidaceae</taxon>
        <taxon>Apostasioideae</taxon>
        <taxon>Apostasia</taxon>
    </lineage>
</organism>
<evidence type="ECO:0000313" key="4">
    <source>
        <dbReference type="EMBL" id="PKA50567.1"/>
    </source>
</evidence>
<dbReference type="GO" id="GO:0006869">
    <property type="term" value="P:lipid transport"/>
    <property type="evidence" value="ECO:0007669"/>
    <property type="project" value="InterPro"/>
</dbReference>
<dbReference type="Gene3D" id="1.10.110.10">
    <property type="entry name" value="Plant lipid-transfer and hydrophobic proteins"/>
    <property type="match status" value="1"/>
</dbReference>
<evidence type="ECO:0000256" key="1">
    <source>
        <dbReference type="RuleBase" id="RU000628"/>
    </source>
</evidence>
<feature type="signal peptide" evidence="2">
    <location>
        <begin position="1"/>
        <end position="26"/>
    </location>
</feature>
<dbReference type="InterPro" id="IPR000528">
    <property type="entry name" value="Plant_nsLTP"/>
</dbReference>
<feature type="chain" id="PRO_5014170736" description="Non-specific lipid-transfer protein" evidence="2">
    <location>
        <begin position="27"/>
        <end position="117"/>
    </location>
</feature>
<evidence type="ECO:0000256" key="2">
    <source>
        <dbReference type="SAM" id="SignalP"/>
    </source>
</evidence>
<dbReference type="GO" id="GO:0008289">
    <property type="term" value="F:lipid binding"/>
    <property type="evidence" value="ECO:0007669"/>
    <property type="project" value="UniProtKB-KW"/>
</dbReference>
<gene>
    <name evidence="4" type="primary">LTP6</name>
    <name evidence="4" type="ORF">AXF42_Ash013782</name>
</gene>
<dbReference type="SUPFAM" id="SSF47699">
    <property type="entry name" value="Bifunctional inhibitor/lipid-transfer protein/seed storage 2S albumin"/>
    <property type="match status" value="1"/>
</dbReference>
<dbReference type="InterPro" id="IPR036312">
    <property type="entry name" value="Bifun_inhib/LTP/seed_sf"/>
</dbReference>
<evidence type="ECO:0000259" key="3">
    <source>
        <dbReference type="SMART" id="SM00499"/>
    </source>
</evidence>
<dbReference type="EMBL" id="KZ452023">
    <property type="protein sequence ID" value="PKA50567.1"/>
    <property type="molecule type" value="Genomic_DNA"/>
</dbReference>
<dbReference type="STRING" id="1088818.A0A2I0A4U8"/>
<dbReference type="PRINTS" id="PR00382">
    <property type="entry name" value="LIPIDTRNSFER"/>
</dbReference>